<dbReference type="Pfam" id="PF02735">
    <property type="entry name" value="Ku"/>
    <property type="match status" value="1"/>
</dbReference>
<keyword evidence="5" id="KW-0347">Helicase</keyword>
<evidence type="ECO:0000313" key="13">
    <source>
        <dbReference type="Proteomes" id="UP000694867"/>
    </source>
</evidence>
<evidence type="ECO:0000256" key="7">
    <source>
        <dbReference type="ARBA" id="ARBA00023125"/>
    </source>
</evidence>
<dbReference type="SUPFAM" id="SSF100939">
    <property type="entry name" value="SPOC domain-like"/>
    <property type="match status" value="1"/>
</dbReference>
<dbReference type="GO" id="GO:0006310">
    <property type="term" value="P:DNA recombination"/>
    <property type="evidence" value="ECO:0007669"/>
    <property type="project" value="UniProtKB-KW"/>
</dbReference>
<dbReference type="RefSeq" id="XP_028968322.1">
    <property type="nucleotide sequence ID" value="XM_029112489.1"/>
</dbReference>
<sequence length="689" mass="78606">MPKRRVHDISESDASDDGITGTEQESSSTGADPSRGVKVFRLALGFRSLNIRYSQKYRAKPLSRQKGRTHEALTDGADGESSPSERSPTNESDPHAESRALALRGSPSSASQMSILCLDAHEEVERTPRSFSVVDVPKRPPRKVQTLMFAYVVDRSPSETCSFEDYGFYTLKRRVIDTFMRMRLDKFKKHHALVLTCCDARTDNLSNRLQAKSLNEHCVEILQADELSVDRIRELPETSSFTSEEEQFSNVIAGLMTAADIITRKAADCGTYERIEITLFSDLKFDLKDRSVNKMSRVLSHVLSEADLTIISDASEKEYFQRNMDFLKDIFNEVKVFSHKEAKRQSEQWTMAEQIPTKFAATIKIFEQELPIEAYLLCNEKNSSLLKTKLEKADDKTQTVEVAESSLREEKKLVKLTDDGHYMKDDHNRIVTVDPERAAMAYRFGTTAVPTEKKLAEYVPSEPSHKGYVVRGWYPANEFALYVSGGKAYRVFPAGGNCSVFDSLLVLCARKGYALLVDYTYQARFEPKPGVLIPHLKKRCFVYYDLVHEDNLNYLPRYDPLASVKPSADKLKKLCDIIAQSQIDRLELKYDPKDQQIIENCWQQEIGESSWKFHERFGSVAFKRDAALLERIEEFKEGAGGFVRRLVVEKKEESAPKENEDLIPFPVEFVDKAQIERVPPDDFKSLFRK</sequence>
<evidence type="ECO:0000256" key="1">
    <source>
        <dbReference type="ARBA" id="ARBA00004123"/>
    </source>
</evidence>
<keyword evidence="4" id="KW-0378">Hydrolase</keyword>
<protein>
    <submittedName>
        <fullName evidence="14">Uncharacterized protein LOC100904687</fullName>
    </submittedName>
</protein>
<evidence type="ECO:0000256" key="5">
    <source>
        <dbReference type="ARBA" id="ARBA00022806"/>
    </source>
</evidence>
<proteinExistence type="predicted"/>
<dbReference type="GO" id="GO:0006303">
    <property type="term" value="P:double-strand break repair via nonhomologous end joining"/>
    <property type="evidence" value="ECO:0007669"/>
    <property type="project" value="InterPro"/>
</dbReference>
<evidence type="ECO:0000256" key="6">
    <source>
        <dbReference type="ARBA" id="ARBA00022840"/>
    </source>
</evidence>
<dbReference type="GO" id="GO:0000723">
    <property type="term" value="P:telomere maintenance"/>
    <property type="evidence" value="ECO:0007669"/>
    <property type="project" value="TreeGrafter"/>
</dbReference>
<keyword evidence="6" id="KW-0067">ATP-binding</keyword>
<dbReference type="GO" id="GO:0004386">
    <property type="term" value="F:helicase activity"/>
    <property type="evidence" value="ECO:0007669"/>
    <property type="project" value="UniProtKB-KW"/>
</dbReference>
<evidence type="ECO:0000256" key="11">
    <source>
        <dbReference type="SAM" id="MobiDB-lite"/>
    </source>
</evidence>
<keyword evidence="9" id="KW-0234">DNA repair</keyword>
<name>A0AAJ7SID0_9ACAR</name>
<dbReference type="InterPro" id="IPR036465">
    <property type="entry name" value="vWFA_dom_sf"/>
</dbReference>
<evidence type="ECO:0000256" key="2">
    <source>
        <dbReference type="ARBA" id="ARBA00022741"/>
    </source>
</evidence>
<dbReference type="PANTHER" id="PTHR12604">
    <property type="entry name" value="KU AUTOANTIGEN DNA HELICASE"/>
    <property type="match status" value="1"/>
</dbReference>
<keyword evidence="13" id="KW-1185">Reference proteome</keyword>
<keyword evidence="8" id="KW-0233">DNA recombination</keyword>
<keyword evidence="3" id="KW-0227">DNA damage</keyword>
<accession>A0AAJ7SID0</accession>
<evidence type="ECO:0000313" key="14">
    <source>
        <dbReference type="RefSeq" id="XP_028968322.1"/>
    </source>
</evidence>
<dbReference type="GO" id="GO:0016787">
    <property type="term" value="F:hydrolase activity"/>
    <property type="evidence" value="ECO:0007669"/>
    <property type="project" value="UniProtKB-KW"/>
</dbReference>
<feature type="domain" description="Ku" evidence="12">
    <location>
        <begin position="371"/>
        <end position="571"/>
    </location>
</feature>
<dbReference type="GO" id="GO:0003690">
    <property type="term" value="F:double-stranded DNA binding"/>
    <property type="evidence" value="ECO:0007669"/>
    <property type="project" value="TreeGrafter"/>
</dbReference>
<evidence type="ECO:0000256" key="4">
    <source>
        <dbReference type="ARBA" id="ARBA00022801"/>
    </source>
</evidence>
<evidence type="ECO:0000256" key="3">
    <source>
        <dbReference type="ARBA" id="ARBA00022763"/>
    </source>
</evidence>
<dbReference type="GO" id="GO:0042162">
    <property type="term" value="F:telomeric DNA binding"/>
    <property type="evidence" value="ECO:0007669"/>
    <property type="project" value="TreeGrafter"/>
</dbReference>
<dbReference type="InterPro" id="IPR016194">
    <property type="entry name" value="SPOC-like_C_dom_sf"/>
</dbReference>
<evidence type="ECO:0000256" key="8">
    <source>
        <dbReference type="ARBA" id="ARBA00023172"/>
    </source>
</evidence>
<dbReference type="Gene3D" id="3.40.50.410">
    <property type="entry name" value="von Willebrand factor, type A domain"/>
    <property type="match status" value="1"/>
</dbReference>
<keyword evidence="7" id="KW-0238">DNA-binding</keyword>
<evidence type="ECO:0000256" key="9">
    <source>
        <dbReference type="ARBA" id="ARBA00023204"/>
    </source>
</evidence>
<feature type="region of interest" description="Disordered" evidence="11">
    <location>
        <begin position="59"/>
        <end position="107"/>
    </location>
</feature>
<keyword evidence="2" id="KW-0547">Nucleotide-binding</keyword>
<gene>
    <name evidence="14" type="primary">LOC100904687</name>
</gene>
<dbReference type="GeneID" id="100904687"/>
<dbReference type="Gene3D" id="2.40.290.10">
    <property type="match status" value="1"/>
</dbReference>
<feature type="region of interest" description="Disordered" evidence="11">
    <location>
        <begin position="1"/>
        <end position="37"/>
    </location>
</feature>
<dbReference type="KEGG" id="goe:100904687"/>
<dbReference type="InterPro" id="IPR006164">
    <property type="entry name" value="DNA_bd_Ku70/Ku80"/>
</dbReference>
<dbReference type="AlphaFoldDB" id="A0AAJ7SID0"/>
<comment type="subcellular location">
    <subcellularLocation>
        <location evidence="1">Nucleus</location>
    </subcellularLocation>
</comment>
<reference evidence="14" key="1">
    <citation type="submission" date="2025-08" db="UniProtKB">
        <authorList>
            <consortium name="RefSeq"/>
        </authorList>
    </citation>
    <scope>IDENTIFICATION</scope>
</reference>
<dbReference type="GO" id="GO:0043564">
    <property type="term" value="C:Ku70:Ku80 complex"/>
    <property type="evidence" value="ECO:0007669"/>
    <property type="project" value="TreeGrafter"/>
</dbReference>
<evidence type="ECO:0000256" key="10">
    <source>
        <dbReference type="ARBA" id="ARBA00023242"/>
    </source>
</evidence>
<feature type="compositionally biased region" description="Polar residues" evidence="11">
    <location>
        <begin position="81"/>
        <end position="91"/>
    </location>
</feature>
<dbReference type="PANTHER" id="PTHR12604:SF4">
    <property type="entry name" value="X-RAY REPAIR CROSS-COMPLEMENTING PROTEIN 5"/>
    <property type="match status" value="1"/>
</dbReference>
<feature type="compositionally biased region" description="Polar residues" evidence="11">
    <location>
        <begin position="21"/>
        <end position="31"/>
    </location>
</feature>
<dbReference type="GO" id="GO:0005524">
    <property type="term" value="F:ATP binding"/>
    <property type="evidence" value="ECO:0007669"/>
    <property type="project" value="UniProtKB-KW"/>
</dbReference>
<evidence type="ECO:0000259" key="12">
    <source>
        <dbReference type="Pfam" id="PF02735"/>
    </source>
</evidence>
<dbReference type="Proteomes" id="UP000694867">
    <property type="component" value="Unplaced"/>
</dbReference>
<keyword evidence="10" id="KW-0539">Nucleus</keyword>
<organism evidence="13 14">
    <name type="scientific">Galendromus occidentalis</name>
    <name type="common">western predatory mite</name>
    <dbReference type="NCBI Taxonomy" id="34638"/>
    <lineage>
        <taxon>Eukaryota</taxon>
        <taxon>Metazoa</taxon>
        <taxon>Ecdysozoa</taxon>
        <taxon>Arthropoda</taxon>
        <taxon>Chelicerata</taxon>
        <taxon>Arachnida</taxon>
        <taxon>Acari</taxon>
        <taxon>Parasitiformes</taxon>
        <taxon>Mesostigmata</taxon>
        <taxon>Gamasina</taxon>
        <taxon>Phytoseioidea</taxon>
        <taxon>Phytoseiidae</taxon>
        <taxon>Typhlodrominae</taxon>
        <taxon>Galendromus</taxon>
    </lineage>
</organism>